<dbReference type="OrthoDB" id="10263291at2759"/>
<dbReference type="InterPro" id="IPR053790">
    <property type="entry name" value="P5CR-like_CS"/>
</dbReference>
<proteinExistence type="inferred from homology"/>
<comment type="pathway">
    <text evidence="4">Amino-acid biosynthesis; L-proline biosynthesis; L-proline from L-glutamate 5-semialdehyde: step 1/1.</text>
</comment>
<dbReference type="PROSITE" id="PS00521">
    <property type="entry name" value="P5CR"/>
    <property type="match status" value="1"/>
</dbReference>
<dbReference type="HAMAP" id="MF_01925">
    <property type="entry name" value="P5C_reductase"/>
    <property type="match status" value="1"/>
</dbReference>
<evidence type="ECO:0000256" key="1">
    <source>
        <dbReference type="ARBA" id="ARBA00005525"/>
    </source>
</evidence>
<organism evidence="7 8">
    <name type="scientific">Rhizophagus irregularis</name>
    <dbReference type="NCBI Taxonomy" id="588596"/>
    <lineage>
        <taxon>Eukaryota</taxon>
        <taxon>Fungi</taxon>
        <taxon>Fungi incertae sedis</taxon>
        <taxon>Mucoromycota</taxon>
        <taxon>Glomeromycotina</taxon>
        <taxon>Glomeromycetes</taxon>
        <taxon>Glomerales</taxon>
        <taxon>Glomeraceae</taxon>
        <taxon>Rhizophagus</taxon>
    </lineage>
</organism>
<keyword evidence="4" id="KW-0028">Amino-acid biosynthesis</keyword>
<comment type="caution">
    <text evidence="7">The sequence shown here is derived from an EMBL/GenBank/DDBJ whole genome shotgun (WGS) entry which is preliminary data.</text>
</comment>
<dbReference type="GO" id="GO:0055129">
    <property type="term" value="P:L-proline biosynthetic process"/>
    <property type="evidence" value="ECO:0007669"/>
    <property type="project" value="TreeGrafter"/>
</dbReference>
<dbReference type="VEuPathDB" id="FungiDB:RhiirFUN_008113"/>
<evidence type="ECO:0000259" key="6">
    <source>
        <dbReference type="Pfam" id="PF14748"/>
    </source>
</evidence>
<dbReference type="Pfam" id="PF03807">
    <property type="entry name" value="F420_oxidored"/>
    <property type="match status" value="1"/>
</dbReference>
<dbReference type="EC" id="1.5.1.2" evidence="4"/>
<comment type="similarity">
    <text evidence="1 4">Belongs to the pyrroline-5-carboxylate reductase family.</text>
</comment>
<evidence type="ECO:0000313" key="7">
    <source>
        <dbReference type="EMBL" id="CAB5307984.1"/>
    </source>
</evidence>
<evidence type="ECO:0000256" key="2">
    <source>
        <dbReference type="ARBA" id="ARBA00022857"/>
    </source>
</evidence>
<dbReference type="FunFam" id="1.10.3730.10:FF:000001">
    <property type="entry name" value="Pyrroline-5-carboxylate reductase"/>
    <property type="match status" value="1"/>
</dbReference>
<evidence type="ECO:0000259" key="5">
    <source>
        <dbReference type="Pfam" id="PF03807"/>
    </source>
</evidence>
<protein>
    <recommendedName>
        <fullName evidence="4">Pyrroline-5-carboxylate reductase</fullName>
        <ecNumber evidence="4">1.5.1.2</ecNumber>
    </recommendedName>
</protein>
<dbReference type="InterPro" id="IPR000304">
    <property type="entry name" value="Pyrroline-COOH_reductase"/>
</dbReference>
<evidence type="ECO:0000313" key="8">
    <source>
        <dbReference type="Proteomes" id="UP000684084"/>
    </source>
</evidence>
<reference evidence="7" key="1">
    <citation type="submission" date="2020-05" db="EMBL/GenBank/DDBJ databases">
        <authorList>
            <person name="Rincon C."/>
            <person name="Sanders R I."/>
            <person name="Robbins C."/>
            <person name="Chaturvedi A."/>
        </authorList>
    </citation>
    <scope>NUCLEOTIDE SEQUENCE</scope>
    <source>
        <strain evidence="7">CHB12</strain>
    </source>
</reference>
<dbReference type="Proteomes" id="UP000684084">
    <property type="component" value="Unassembled WGS sequence"/>
</dbReference>
<keyword evidence="3 4" id="KW-0560">Oxidoreductase</keyword>
<dbReference type="PANTHER" id="PTHR11645">
    <property type="entry name" value="PYRROLINE-5-CARBOXYLATE REDUCTASE"/>
    <property type="match status" value="1"/>
</dbReference>
<gene>
    <name evidence="7" type="ORF">CHRIB12_LOCUS1308</name>
</gene>
<keyword evidence="4" id="KW-0641">Proline biosynthesis</keyword>
<dbReference type="EMBL" id="CAGKOT010000002">
    <property type="protein sequence ID" value="CAB5307984.1"/>
    <property type="molecule type" value="Genomic_DNA"/>
</dbReference>
<evidence type="ECO:0000256" key="3">
    <source>
        <dbReference type="ARBA" id="ARBA00023002"/>
    </source>
</evidence>
<sequence length="257" mass="27384">MSLPTNPTLCVLGCGTMGEESAQRIKEEFNDKITLLVGNNVEGVKEADIILLCTKPQVVKTILTEEGMQKSLENKLIISILAGVTIDQLKEWAPSSTRIIRAMPNTPCMIREGMTVLSCPTDCSKDDRSFSIWVFSTLGRARILDEKHLDAVTGLSGSGPAFACVVLEALADGGVMMGLPREVGLELAAQALQGAARMVLKTGKHPAEIKDSVTTPGGCTIAGLLTMEDGKIRSTLARTIQEATQVASTLGNIQSKK</sequence>
<dbReference type="PANTHER" id="PTHR11645:SF0">
    <property type="entry name" value="PYRROLINE-5-CARBOXYLATE REDUCTASE 3"/>
    <property type="match status" value="1"/>
</dbReference>
<name>A0A915YPN6_9GLOM</name>
<dbReference type="InterPro" id="IPR029036">
    <property type="entry name" value="P5CR_dimer"/>
</dbReference>
<dbReference type="GO" id="GO:0004735">
    <property type="term" value="F:pyrroline-5-carboxylate reductase activity"/>
    <property type="evidence" value="ECO:0007669"/>
    <property type="project" value="UniProtKB-EC"/>
</dbReference>
<evidence type="ECO:0000256" key="4">
    <source>
        <dbReference type="RuleBase" id="RU003903"/>
    </source>
</evidence>
<comment type="catalytic activity">
    <reaction evidence="4">
        <text>L-proline + NADP(+) = (S)-1-pyrroline-5-carboxylate + NADPH + 2 H(+)</text>
        <dbReference type="Rhea" id="RHEA:14109"/>
        <dbReference type="ChEBI" id="CHEBI:15378"/>
        <dbReference type="ChEBI" id="CHEBI:17388"/>
        <dbReference type="ChEBI" id="CHEBI:57783"/>
        <dbReference type="ChEBI" id="CHEBI:58349"/>
        <dbReference type="ChEBI" id="CHEBI:60039"/>
        <dbReference type="EC" id="1.5.1.2"/>
    </reaction>
</comment>
<keyword evidence="2 4" id="KW-0521">NADP</keyword>
<feature type="domain" description="Pyrroline-5-carboxylate reductase dimerisation" evidence="6">
    <location>
        <begin position="146"/>
        <end position="249"/>
    </location>
</feature>
<accession>A0A915YPN6</accession>
<dbReference type="InterPro" id="IPR028939">
    <property type="entry name" value="P5C_Rdtase_cat_N"/>
</dbReference>
<feature type="domain" description="Pyrroline-5-carboxylate reductase catalytic N-terminal" evidence="5">
    <location>
        <begin position="18"/>
        <end position="83"/>
    </location>
</feature>
<dbReference type="AlphaFoldDB" id="A0A915YPN6"/>
<dbReference type="Pfam" id="PF14748">
    <property type="entry name" value="P5CR_dimer"/>
    <property type="match status" value="1"/>
</dbReference>
<dbReference type="NCBIfam" id="TIGR00112">
    <property type="entry name" value="proC"/>
    <property type="match status" value="1"/>
</dbReference>
<dbReference type="PIRSF" id="PIRSF000193">
    <property type="entry name" value="Pyrrol-5-carb_rd"/>
    <property type="match status" value="1"/>
</dbReference>